<feature type="binding site" evidence="11">
    <location>
        <begin position="25"/>
        <end position="28"/>
    </location>
    <ligand>
        <name>NADP(+)</name>
        <dbReference type="ChEBI" id="CHEBI:58349"/>
    </ligand>
</feature>
<evidence type="ECO:0000256" key="11">
    <source>
        <dbReference type="HAMAP-Rule" id="MF_00435"/>
    </source>
</evidence>
<feature type="binding site" evidence="11">
    <location>
        <position position="133"/>
    </location>
    <ligand>
        <name>NADP(+)</name>
        <dbReference type="ChEBI" id="CHEBI:58349"/>
    </ligand>
</feature>
<keyword evidence="6 11" id="KW-0460">Magnesium</keyword>
<dbReference type="GO" id="GO:0005829">
    <property type="term" value="C:cytosol"/>
    <property type="evidence" value="ECO:0007669"/>
    <property type="project" value="TreeGrafter"/>
</dbReference>
<comment type="caution">
    <text evidence="11">Lacks conserved residue(s) required for the propagation of feature annotation.</text>
</comment>
<dbReference type="HOGENOM" id="CLU_033821_0_1_2"/>
<keyword evidence="7 11" id="KW-0560">Oxidoreductase</keyword>
<dbReference type="Pfam" id="PF01450">
    <property type="entry name" value="KARI_C"/>
    <property type="match status" value="1"/>
</dbReference>
<dbReference type="InParanoid" id="H1Z005"/>
<evidence type="ECO:0000256" key="6">
    <source>
        <dbReference type="ARBA" id="ARBA00022842"/>
    </source>
</evidence>
<feature type="binding site" evidence="11 12">
    <location>
        <position position="226"/>
    </location>
    <ligand>
        <name>Mg(2+)</name>
        <dbReference type="ChEBI" id="CHEBI:18420"/>
        <label>2</label>
    </ligand>
</feature>
<evidence type="ECO:0000256" key="1">
    <source>
        <dbReference type="ARBA" id="ARBA00004864"/>
    </source>
</evidence>
<dbReference type="SUPFAM" id="SSF48179">
    <property type="entry name" value="6-phosphogluconate dehydrogenase C-terminal domain-like"/>
    <property type="match status" value="1"/>
</dbReference>
<dbReference type="Gene3D" id="6.10.240.10">
    <property type="match status" value="1"/>
</dbReference>
<dbReference type="EMBL" id="CM001436">
    <property type="protein sequence ID" value="EHQ35212.1"/>
    <property type="molecule type" value="Genomic_DNA"/>
</dbReference>
<comment type="similarity">
    <text evidence="3 11 12">Belongs to the ketol-acid reductoisomerase family.</text>
</comment>
<comment type="pathway">
    <text evidence="2 11">Amino-acid biosynthesis; L-isoleucine biosynthesis; L-isoleucine from 2-oxobutanoate: step 2/4.</text>
</comment>
<dbReference type="HAMAP" id="MF_00435">
    <property type="entry name" value="IlvC"/>
    <property type="match status" value="1"/>
</dbReference>
<reference evidence="15 16" key="1">
    <citation type="submission" date="2011-10" db="EMBL/GenBank/DDBJ databases">
        <title>The Improved High-Quality Draft genome of Methanoplanus limicola DSM 2279.</title>
        <authorList>
            <consortium name="US DOE Joint Genome Institute (JGI-PGF)"/>
            <person name="Lucas S."/>
            <person name="Copeland A."/>
            <person name="Lapidus A."/>
            <person name="Glavina del Rio T."/>
            <person name="Dalin E."/>
            <person name="Tice H."/>
            <person name="Bruce D."/>
            <person name="Goodwin L."/>
            <person name="Pitluck S."/>
            <person name="Peters L."/>
            <person name="Mikhailova N."/>
            <person name="Lu M."/>
            <person name="Kyrpides N."/>
            <person name="Mavromatis K."/>
            <person name="Ivanova N."/>
            <person name="Markowitz V."/>
            <person name="Cheng J.-F."/>
            <person name="Hugenholtz P."/>
            <person name="Woyke T."/>
            <person name="Wu D."/>
            <person name="Wirth R."/>
            <person name="Brambilla E.-M."/>
            <person name="Klenk H.-P."/>
            <person name="Eisen J.A."/>
        </authorList>
    </citation>
    <scope>NUCLEOTIDE SEQUENCE [LARGE SCALE GENOMIC DNA]</scope>
    <source>
        <strain evidence="15 16">DSM 2279</strain>
    </source>
</reference>
<dbReference type="PIRSF" id="PIRSF000116">
    <property type="entry name" value="IlvC_gammaproteo"/>
    <property type="match status" value="1"/>
</dbReference>
<feature type="binding site" evidence="11 12">
    <location>
        <position position="230"/>
    </location>
    <ligand>
        <name>Mg(2+)</name>
        <dbReference type="ChEBI" id="CHEBI:18420"/>
        <label>2</label>
    </ligand>
</feature>
<dbReference type="GO" id="GO:0000287">
    <property type="term" value="F:magnesium ion binding"/>
    <property type="evidence" value="ECO:0007669"/>
    <property type="project" value="UniProtKB-UniRule"/>
</dbReference>
<evidence type="ECO:0000256" key="12">
    <source>
        <dbReference type="PROSITE-ProRule" id="PRU01198"/>
    </source>
</evidence>
<dbReference type="PATRIC" id="fig|937775.9.peg.1266"/>
<dbReference type="NCBIfam" id="NF009940">
    <property type="entry name" value="PRK13403.1"/>
    <property type="match status" value="1"/>
</dbReference>
<dbReference type="InterPro" id="IPR013116">
    <property type="entry name" value="KARI_N"/>
</dbReference>
<evidence type="ECO:0000313" key="15">
    <source>
        <dbReference type="EMBL" id="EHQ35212.1"/>
    </source>
</evidence>
<dbReference type="FunFam" id="3.40.50.720:FF:000023">
    <property type="entry name" value="Ketol-acid reductoisomerase (NADP(+))"/>
    <property type="match status" value="1"/>
</dbReference>
<keyword evidence="4 11" id="KW-0028">Amino-acid biosynthesis</keyword>
<feature type="domain" description="KARI N-terminal Rossmann" evidence="13">
    <location>
        <begin position="2"/>
        <end position="181"/>
    </location>
</feature>
<dbReference type="GO" id="GO:0050661">
    <property type="term" value="F:NADP binding"/>
    <property type="evidence" value="ECO:0007669"/>
    <property type="project" value="InterPro"/>
</dbReference>
<keyword evidence="5 11" id="KW-0479">Metal-binding</keyword>
<accession>H1Z005</accession>
<dbReference type="GO" id="GO:0016853">
    <property type="term" value="F:isomerase activity"/>
    <property type="evidence" value="ECO:0007669"/>
    <property type="project" value="UniProtKB-KW"/>
</dbReference>
<comment type="catalytic activity">
    <reaction evidence="11">
        <text>(2R)-2,3-dihydroxy-3-methylbutanoate + NADP(+) = (2S)-2-acetolactate + NADPH + H(+)</text>
        <dbReference type="Rhea" id="RHEA:22068"/>
        <dbReference type="ChEBI" id="CHEBI:15378"/>
        <dbReference type="ChEBI" id="CHEBI:49072"/>
        <dbReference type="ChEBI" id="CHEBI:57783"/>
        <dbReference type="ChEBI" id="CHEBI:58349"/>
        <dbReference type="ChEBI" id="CHEBI:58476"/>
        <dbReference type="EC" id="1.1.1.86"/>
    </reaction>
</comment>
<evidence type="ECO:0000256" key="4">
    <source>
        <dbReference type="ARBA" id="ARBA00022605"/>
    </source>
</evidence>
<keyword evidence="11" id="KW-0521">NADP</keyword>
<dbReference type="EC" id="1.1.1.86" evidence="11"/>
<feature type="binding site" evidence="11">
    <location>
        <position position="52"/>
    </location>
    <ligand>
        <name>NADP(+)</name>
        <dbReference type="ChEBI" id="CHEBI:58349"/>
    </ligand>
</feature>
<dbReference type="NCBIfam" id="NF004017">
    <property type="entry name" value="PRK05479.1"/>
    <property type="match status" value="1"/>
</dbReference>
<dbReference type="InterPro" id="IPR013023">
    <property type="entry name" value="KARI"/>
</dbReference>
<feature type="binding site" evidence="11 12">
    <location>
        <position position="251"/>
    </location>
    <ligand>
        <name>substrate</name>
    </ligand>
</feature>
<dbReference type="STRING" id="937775.Metlim_1101"/>
<dbReference type="PANTHER" id="PTHR21371">
    <property type="entry name" value="KETOL-ACID REDUCTOISOMERASE, MITOCHONDRIAL"/>
    <property type="match status" value="1"/>
</dbReference>
<comment type="catalytic activity">
    <reaction evidence="10">
        <text>(2R)-2,3-dihydroxy-3-methylbutanoate + NADP(+) = (2S)-2-acetolactate + NADPH + H(+)</text>
        <dbReference type="Rhea" id="RHEA:22068"/>
        <dbReference type="ChEBI" id="CHEBI:15378"/>
        <dbReference type="ChEBI" id="CHEBI:49072"/>
        <dbReference type="ChEBI" id="CHEBI:57783"/>
        <dbReference type="ChEBI" id="CHEBI:58349"/>
        <dbReference type="ChEBI" id="CHEBI:58476"/>
        <dbReference type="EC" id="1.1.1.383"/>
    </reaction>
</comment>
<evidence type="ECO:0000256" key="2">
    <source>
        <dbReference type="ARBA" id="ARBA00004885"/>
    </source>
</evidence>
<comment type="catalytic activity">
    <reaction evidence="11">
        <text>(2R,3R)-2,3-dihydroxy-3-methylpentanoate + NADP(+) = (S)-2-ethyl-2-hydroxy-3-oxobutanoate + NADPH + H(+)</text>
        <dbReference type="Rhea" id="RHEA:13493"/>
        <dbReference type="ChEBI" id="CHEBI:15378"/>
        <dbReference type="ChEBI" id="CHEBI:49256"/>
        <dbReference type="ChEBI" id="CHEBI:49258"/>
        <dbReference type="ChEBI" id="CHEBI:57783"/>
        <dbReference type="ChEBI" id="CHEBI:58349"/>
        <dbReference type="EC" id="1.1.1.86"/>
    </reaction>
</comment>
<evidence type="ECO:0000256" key="7">
    <source>
        <dbReference type="ARBA" id="ARBA00023002"/>
    </source>
</evidence>
<dbReference type="PANTHER" id="PTHR21371:SF1">
    <property type="entry name" value="KETOL-ACID REDUCTOISOMERASE, MITOCHONDRIAL"/>
    <property type="match status" value="1"/>
</dbReference>
<dbReference type="PROSITE" id="PS51851">
    <property type="entry name" value="KARI_C"/>
    <property type="match status" value="1"/>
</dbReference>
<dbReference type="InterPro" id="IPR036291">
    <property type="entry name" value="NAD(P)-bd_dom_sf"/>
</dbReference>
<keyword evidence="16" id="KW-1185">Reference proteome</keyword>
<comment type="pathway">
    <text evidence="1 11">Amino-acid biosynthesis; L-valine biosynthesis; L-valine from pyruvate: step 2/4.</text>
</comment>
<keyword evidence="8 11" id="KW-0100">Branched-chain amino acid biosynthesis</keyword>
<dbReference type="Pfam" id="PF07991">
    <property type="entry name" value="KARI_N"/>
    <property type="match status" value="1"/>
</dbReference>
<dbReference type="SUPFAM" id="SSF51735">
    <property type="entry name" value="NAD(P)-binding Rossmann-fold domains"/>
    <property type="match status" value="1"/>
</dbReference>
<dbReference type="GO" id="GO:0004455">
    <property type="term" value="F:ketol-acid reductoisomerase activity"/>
    <property type="evidence" value="ECO:0007669"/>
    <property type="project" value="UniProtKB-UniRule"/>
</dbReference>
<dbReference type="GO" id="GO:0009099">
    <property type="term" value="P:L-valine biosynthetic process"/>
    <property type="evidence" value="ECO:0007669"/>
    <property type="project" value="UniProtKB-UniRule"/>
</dbReference>
<dbReference type="GO" id="GO:0009097">
    <property type="term" value="P:isoleucine biosynthetic process"/>
    <property type="evidence" value="ECO:0007669"/>
    <property type="project" value="UniProtKB-UniRule"/>
</dbReference>
<evidence type="ECO:0000313" key="16">
    <source>
        <dbReference type="Proteomes" id="UP000005741"/>
    </source>
</evidence>
<dbReference type="Gene3D" id="3.40.50.720">
    <property type="entry name" value="NAD(P)-binding Rossmann-like Domain"/>
    <property type="match status" value="1"/>
</dbReference>
<dbReference type="NCBIfam" id="TIGR00465">
    <property type="entry name" value="ilvC"/>
    <property type="match status" value="1"/>
</dbReference>
<dbReference type="AlphaFoldDB" id="H1Z005"/>
<feature type="binding site" evidence="11 12">
    <location>
        <position position="194"/>
    </location>
    <ligand>
        <name>Mg(2+)</name>
        <dbReference type="ChEBI" id="CHEBI:18420"/>
        <label>1</label>
    </ligand>
</feature>
<evidence type="ECO:0000256" key="3">
    <source>
        <dbReference type="ARBA" id="ARBA00010318"/>
    </source>
</evidence>
<dbReference type="UniPathway" id="UPA00047">
    <property type="reaction ID" value="UER00056"/>
</dbReference>
<feature type="domain" description="KARI C-terminal knotted" evidence="14">
    <location>
        <begin position="182"/>
        <end position="327"/>
    </location>
</feature>
<evidence type="ECO:0000256" key="5">
    <source>
        <dbReference type="ARBA" id="ARBA00022723"/>
    </source>
</evidence>
<feature type="active site" evidence="11">
    <location>
        <position position="107"/>
    </location>
</feature>
<evidence type="ECO:0000259" key="13">
    <source>
        <dbReference type="PROSITE" id="PS51850"/>
    </source>
</evidence>
<proteinExistence type="inferred from homology"/>
<evidence type="ECO:0000256" key="9">
    <source>
        <dbReference type="ARBA" id="ARBA00050504"/>
    </source>
</evidence>
<dbReference type="UniPathway" id="UPA00049">
    <property type="reaction ID" value="UER00060"/>
</dbReference>
<name>H1Z005_9EURY</name>
<dbReference type="InterPro" id="IPR008927">
    <property type="entry name" value="6-PGluconate_DH-like_C_sf"/>
</dbReference>
<gene>
    <name evidence="11" type="primary">ilvC</name>
    <name evidence="15" type="ORF">Metlim_1101</name>
</gene>
<keyword evidence="15" id="KW-0413">Isomerase</keyword>
<dbReference type="InterPro" id="IPR000506">
    <property type="entry name" value="KARI_C"/>
</dbReference>
<evidence type="ECO:0000256" key="8">
    <source>
        <dbReference type="ARBA" id="ARBA00023304"/>
    </source>
</evidence>
<comment type="function">
    <text evidence="11">Involved in the biosynthesis of branched-chain amino acids (BCAA). Catalyzes an alkyl-migration followed by a ketol-acid reduction of (S)-2-acetolactate (S2AL) to yield (R)-2,3-dihydroxy-isovalerate. In the isomerase reaction, S2AL is rearranged via a Mg-dependent methyl migration to produce 3-hydroxy-3-methyl-2-ketobutyrate (HMKB). In the reductase reaction, this 2-ketoacid undergoes a metal-dependent reduction by NADPH to yield (R)-2,3-dihydroxy-isovalerate.</text>
</comment>
<feature type="binding site" evidence="11 12">
    <location>
        <position position="190"/>
    </location>
    <ligand>
        <name>Mg(2+)</name>
        <dbReference type="ChEBI" id="CHEBI:18420"/>
        <label>1</label>
    </ligand>
</feature>
<evidence type="ECO:0000256" key="10">
    <source>
        <dbReference type="ARBA" id="ARBA00052344"/>
    </source>
</evidence>
<feature type="binding site" evidence="11 12">
    <location>
        <position position="190"/>
    </location>
    <ligand>
        <name>Mg(2+)</name>
        <dbReference type="ChEBI" id="CHEBI:18420"/>
        <label>2</label>
    </ligand>
</feature>
<protein>
    <recommendedName>
        <fullName evidence="11">Ketol-acid reductoisomerase (NADP(+))</fullName>
        <shortName evidence="11">KARI</shortName>
        <ecNumber evidence="11">1.1.1.86</ecNumber>
    </recommendedName>
    <alternativeName>
        <fullName evidence="11">Acetohydroxy-acid isomeroreductase</fullName>
        <shortName evidence="11">AHIR</shortName>
    </alternativeName>
    <alternativeName>
        <fullName evidence="11">Alpha-keto-beta-hydroxylacyl reductoisomerase</fullName>
    </alternativeName>
</protein>
<sequence>MIKKYYESDADLSNLSGKKIAVIGYGSQGRGQALNLRDSGLDVIIGIRPGKSRVQAEEDGLEVYDVSEAAKTAQVVMILLPDETQADVYDAEIKPYLEENDCLMFSHGFNIHYGQIIPPENVDVVMVAPKGPGHMVRRVYEEGMGVPALIAIHQNASGNAKEISLAYAKGIGATRAVVLETTFREETETDLFGEQAVLCGGATSLIKAGFETLVAAGYAPEMAYLEVLHELKLIVDLIYEGGFTKMRDSISNTAQFGDLTRGPRVIGPETYAAMEDVLTEIQTGEFAKEWILENRVRRPVFNALTKADEEHLIEVVGAEIRGMMPQFQKKEECDEE</sequence>
<dbReference type="PROSITE" id="PS51850">
    <property type="entry name" value="KARI_N"/>
    <property type="match status" value="1"/>
</dbReference>
<dbReference type="Proteomes" id="UP000005741">
    <property type="component" value="Chromosome"/>
</dbReference>
<feature type="binding site" evidence="11">
    <location>
        <position position="48"/>
    </location>
    <ligand>
        <name>NADP(+)</name>
        <dbReference type="ChEBI" id="CHEBI:58349"/>
    </ligand>
</feature>
<dbReference type="InterPro" id="IPR014359">
    <property type="entry name" value="KARI_prok"/>
</dbReference>
<comment type="cofactor">
    <cofactor evidence="11">
        <name>Mg(2+)</name>
        <dbReference type="ChEBI" id="CHEBI:18420"/>
    </cofactor>
    <text evidence="11">Binds 2 magnesium ions per subunit.</text>
</comment>
<organism evidence="15 16">
    <name type="scientific">Methanoplanus limicola DSM 2279</name>
    <dbReference type="NCBI Taxonomy" id="937775"/>
    <lineage>
        <taxon>Archaea</taxon>
        <taxon>Methanobacteriati</taxon>
        <taxon>Methanobacteriota</taxon>
        <taxon>Stenosarchaea group</taxon>
        <taxon>Methanomicrobia</taxon>
        <taxon>Methanomicrobiales</taxon>
        <taxon>Methanomicrobiaceae</taxon>
        <taxon>Methanoplanus</taxon>
    </lineage>
</organism>
<evidence type="ECO:0000259" key="14">
    <source>
        <dbReference type="PROSITE" id="PS51851"/>
    </source>
</evidence>
<comment type="catalytic activity">
    <reaction evidence="9">
        <text>(2R)-2,3-dihydroxy-3-methylbutanoate + NAD(+) = (2S)-2-acetolactate + NADH + H(+)</text>
        <dbReference type="Rhea" id="RHEA:30627"/>
        <dbReference type="ChEBI" id="CHEBI:15378"/>
        <dbReference type="ChEBI" id="CHEBI:49072"/>
        <dbReference type="ChEBI" id="CHEBI:57540"/>
        <dbReference type="ChEBI" id="CHEBI:57945"/>
        <dbReference type="ChEBI" id="CHEBI:58476"/>
        <dbReference type="EC" id="1.1.1.383"/>
    </reaction>
</comment>
<dbReference type="FunCoup" id="H1Z005">
    <property type="interactions" value="146"/>
</dbReference>
<dbReference type="RefSeq" id="WP_004076955.1">
    <property type="nucleotide sequence ID" value="NZ_CM001436.1"/>
</dbReference>